<reference evidence="1 2" key="1">
    <citation type="submission" date="2012-10" db="EMBL/GenBank/DDBJ databases">
        <authorList>
            <person name="Zafar N."/>
            <person name="Inman J."/>
            <person name="Hall N."/>
            <person name="Lorenzi H."/>
            <person name="Caler E."/>
        </authorList>
    </citation>
    <scope>NUCLEOTIDE SEQUENCE [LARGE SCALE GENOMIC DNA]</scope>
    <source>
        <strain evidence="1 2">IP1</strain>
    </source>
</reference>
<dbReference type="Proteomes" id="UP000014680">
    <property type="component" value="Unassembled WGS sequence"/>
</dbReference>
<name>L7FNN6_ENTIV</name>
<dbReference type="InterPro" id="IPR042460">
    <property type="entry name" value="DCN1-like_PONY"/>
</dbReference>
<dbReference type="Gene3D" id="1.10.238.200">
    <property type="entry name" value="Cullin, PONY binding domain"/>
    <property type="match status" value="1"/>
</dbReference>
<dbReference type="VEuPathDB" id="AmoebaDB:EIN_118050"/>
<keyword evidence="2" id="KW-1185">Reference proteome</keyword>
<sequence length="221" mass="25847">MSQIQKAFDKYKTIGKSGHGSIKSEEQIGSFCLALGLDQDGSDLYVLGFIGESKKYGYFKENDIKKITKVFNKEEALHDQIQNYFNKMERPEYRNFLSVIYKWVDEMLKDIQHNEPLPKKENLKISKPVFLEGRTEMIQILPDLLDAIIQTKLKTDLFENFVYFITNVRCRRLLTFDEFTSIVDFLTQFKTLSYAAHSTDDTTSLPLLYDDFVVFIQTKKK</sequence>
<dbReference type="EMBL" id="KB206391">
    <property type="protein sequence ID" value="ELP92231.1"/>
    <property type="molecule type" value="Genomic_DNA"/>
</dbReference>
<organism evidence="1 2">
    <name type="scientific">Entamoeba invadens IP1</name>
    <dbReference type="NCBI Taxonomy" id="370355"/>
    <lineage>
        <taxon>Eukaryota</taxon>
        <taxon>Amoebozoa</taxon>
        <taxon>Evosea</taxon>
        <taxon>Archamoebae</taxon>
        <taxon>Mastigamoebida</taxon>
        <taxon>Entamoebidae</taxon>
        <taxon>Entamoeba</taxon>
    </lineage>
</organism>
<evidence type="ECO:0000313" key="2">
    <source>
        <dbReference type="Proteomes" id="UP000014680"/>
    </source>
</evidence>
<dbReference type="OMA" id="DIQHNEP"/>
<accession>L7FNN6</accession>
<dbReference type="OrthoDB" id="27198at2759"/>
<dbReference type="GeneID" id="14891230"/>
<protein>
    <submittedName>
        <fullName evidence="1">Uncharacterized protein</fullName>
    </submittedName>
</protein>
<evidence type="ECO:0000313" key="1">
    <source>
        <dbReference type="EMBL" id="ELP92231.1"/>
    </source>
</evidence>
<dbReference type="RefSeq" id="XP_004259002.1">
    <property type="nucleotide sequence ID" value="XM_004258954.1"/>
</dbReference>
<proteinExistence type="predicted"/>
<gene>
    <name evidence="1" type="ORF">EIN_118050</name>
</gene>
<dbReference type="KEGG" id="eiv:EIN_118050"/>
<dbReference type="AlphaFoldDB" id="L7FNN6"/>